<protein>
    <recommendedName>
        <fullName evidence="4 10">Glutamine--fructose-6-phosphate aminotransferase [isomerizing]</fullName>
        <ecNumber evidence="3 10">2.6.1.16</ecNumber>
    </recommendedName>
    <alternativeName>
        <fullName evidence="10">D-fructose-6-phosphate amidotransferase</fullName>
    </alternativeName>
    <alternativeName>
        <fullName evidence="10">GFAT</fullName>
    </alternativeName>
    <alternativeName>
        <fullName evidence="10">Glucosamine-6-phosphate synthase</fullName>
    </alternativeName>
    <alternativeName>
        <fullName evidence="10">Hexosephosphate aminotransferase</fullName>
    </alternativeName>
    <alternativeName>
        <fullName evidence="10">L-glutamine--D-fructose-6-phosphate amidotransferase</fullName>
    </alternativeName>
</protein>
<dbReference type="InterPro" id="IPR046348">
    <property type="entry name" value="SIS_dom_sf"/>
</dbReference>
<keyword evidence="6 10" id="KW-0032">Aminotransferase</keyword>
<dbReference type="SUPFAM" id="SSF56235">
    <property type="entry name" value="N-terminal nucleophile aminohydrolases (Ntn hydrolases)"/>
    <property type="match status" value="1"/>
</dbReference>
<comment type="catalytic activity">
    <reaction evidence="1 10">
        <text>D-fructose 6-phosphate + L-glutamine = D-glucosamine 6-phosphate + L-glutamate</text>
        <dbReference type="Rhea" id="RHEA:13237"/>
        <dbReference type="ChEBI" id="CHEBI:29985"/>
        <dbReference type="ChEBI" id="CHEBI:58359"/>
        <dbReference type="ChEBI" id="CHEBI:58725"/>
        <dbReference type="ChEBI" id="CHEBI:61527"/>
        <dbReference type="EC" id="2.6.1.16"/>
    </reaction>
</comment>
<dbReference type="FunFam" id="3.60.20.10:FF:000006">
    <property type="entry name" value="Glutamine--fructose-6-phosphate aminotransferase [isomerizing]"/>
    <property type="match status" value="1"/>
</dbReference>
<dbReference type="InterPro" id="IPR001347">
    <property type="entry name" value="SIS_dom"/>
</dbReference>
<dbReference type="PANTHER" id="PTHR10937:SF0">
    <property type="entry name" value="GLUTAMINE--FRUCTOSE-6-PHOSPHATE TRANSAMINASE (ISOMERIZING)"/>
    <property type="match status" value="1"/>
</dbReference>
<keyword evidence="7 10" id="KW-0808">Transferase</keyword>
<dbReference type="NCBIfam" id="NF001484">
    <property type="entry name" value="PRK00331.1"/>
    <property type="match status" value="1"/>
</dbReference>
<dbReference type="NCBIfam" id="TIGR01135">
    <property type="entry name" value="glmS"/>
    <property type="match status" value="1"/>
</dbReference>
<evidence type="ECO:0000256" key="3">
    <source>
        <dbReference type="ARBA" id="ARBA00012916"/>
    </source>
</evidence>
<evidence type="ECO:0000256" key="10">
    <source>
        <dbReference type="HAMAP-Rule" id="MF_00164"/>
    </source>
</evidence>
<dbReference type="InterPro" id="IPR017932">
    <property type="entry name" value="GATase_2_dom"/>
</dbReference>
<feature type="domain" description="SIS" evidence="12">
    <location>
        <begin position="283"/>
        <end position="433"/>
    </location>
</feature>
<dbReference type="AlphaFoldDB" id="A0A7C3SQK7"/>
<dbReference type="CDD" id="cd05009">
    <property type="entry name" value="SIS_GlmS_GlmD_2"/>
    <property type="match status" value="1"/>
</dbReference>
<dbReference type="InterPro" id="IPR029055">
    <property type="entry name" value="Ntn_hydrolases_N"/>
</dbReference>
<comment type="function">
    <text evidence="10">Catalyzes the first step in hexosamine metabolism, converting fructose-6P into glucosamine-6P using glutamine as a nitrogen source.</text>
</comment>
<keyword evidence="8" id="KW-0677">Repeat</keyword>
<evidence type="ECO:0000256" key="6">
    <source>
        <dbReference type="ARBA" id="ARBA00022576"/>
    </source>
</evidence>
<dbReference type="EC" id="2.6.1.16" evidence="3 10"/>
<evidence type="ECO:0000313" key="13">
    <source>
        <dbReference type="EMBL" id="HGB30824.1"/>
    </source>
</evidence>
<proteinExistence type="inferred from homology"/>
<evidence type="ECO:0000259" key="12">
    <source>
        <dbReference type="PROSITE" id="PS51464"/>
    </source>
</evidence>
<dbReference type="PROSITE" id="PS51464">
    <property type="entry name" value="SIS"/>
    <property type="match status" value="2"/>
</dbReference>
<dbReference type="FunFam" id="3.40.50.10490:FF:000001">
    <property type="entry name" value="Glutamine--fructose-6-phosphate aminotransferase [isomerizing]"/>
    <property type="match status" value="1"/>
</dbReference>
<dbReference type="InterPro" id="IPR047084">
    <property type="entry name" value="GFAT_N"/>
</dbReference>
<feature type="active site" description="Nucleophile; for GATase activity" evidence="10">
    <location>
        <position position="2"/>
    </location>
</feature>
<feature type="domain" description="Glutamine amidotransferase type-2" evidence="11">
    <location>
        <begin position="2"/>
        <end position="219"/>
    </location>
</feature>
<dbReference type="InterPro" id="IPR035490">
    <property type="entry name" value="GlmS/FrlB_SIS"/>
</dbReference>
<accession>A0A7C3SQK7</accession>
<organism evidence="13">
    <name type="scientific">Dictyoglomus turgidum</name>
    <dbReference type="NCBI Taxonomy" id="513050"/>
    <lineage>
        <taxon>Bacteria</taxon>
        <taxon>Pseudomonadati</taxon>
        <taxon>Dictyoglomota</taxon>
        <taxon>Dictyoglomia</taxon>
        <taxon>Dictyoglomales</taxon>
        <taxon>Dictyoglomaceae</taxon>
        <taxon>Dictyoglomus</taxon>
    </lineage>
</organism>
<evidence type="ECO:0000256" key="2">
    <source>
        <dbReference type="ARBA" id="ARBA00004496"/>
    </source>
</evidence>
<gene>
    <name evidence="10 13" type="primary">glmS</name>
    <name evidence="13" type="ORF">ENV35_02970</name>
</gene>
<evidence type="ECO:0000259" key="11">
    <source>
        <dbReference type="PROSITE" id="PS51278"/>
    </source>
</evidence>
<dbReference type="GO" id="GO:0006002">
    <property type="term" value="P:fructose 6-phosphate metabolic process"/>
    <property type="evidence" value="ECO:0007669"/>
    <property type="project" value="TreeGrafter"/>
</dbReference>
<comment type="subcellular location">
    <subcellularLocation>
        <location evidence="2 10">Cytoplasm</location>
    </subcellularLocation>
</comment>
<dbReference type="GO" id="GO:0004360">
    <property type="term" value="F:glutamine-fructose-6-phosphate transaminase (isomerizing) activity"/>
    <property type="evidence" value="ECO:0007669"/>
    <property type="project" value="UniProtKB-UniRule"/>
</dbReference>
<dbReference type="PROSITE" id="PS51278">
    <property type="entry name" value="GATASE_TYPE_2"/>
    <property type="match status" value="1"/>
</dbReference>
<dbReference type="PANTHER" id="PTHR10937">
    <property type="entry name" value="GLUCOSAMINE--FRUCTOSE-6-PHOSPHATE AMINOTRANSFERASE, ISOMERIZING"/>
    <property type="match status" value="1"/>
</dbReference>
<sequence>MCGIFGYTGRSNSLPYIISGLEKLEYRGYDSAGIAYIKNGEIEIKKVVGKVQDLKNILDFSIVSNIGIGHTRWATHGGITYENAHPHVDCLKNIALVHNGIIENYKEVKKFLENKGHKFLSQTDTEVAVHLLEYLLNEEKLSLEEAIEEIFRRLEGSFAFLVMDRRRKRELFAIRKQSPLIIGYGKGENFIASDIPALGIYTDTFYFLKDNEFAKISPEKVEIFHVTDGKSKLITINPIKIPQDNIRAEKDGYPHFMIKEIFEQPSVARRIISNLERYDNIFEIKELKESNIEWDKIQQTFIIACGTSYHAGYFAKFLWEQELPYSVDIELASQIYYRSLKVPPNTLFIAISQSGETADVISAVRNLKEKGFKVLSLVNNTQSTIARESDYVIGLKAGVEIGVAATKTFIAQLIWLGLLKDYIKTKLLKENINLDNWNLLPTYLENYLDSIKNLVKNISDKYYLKRNFLYLARGKNYPLALEGALKLKEISYIHAEAVPAGEMKHGPIALLDPDTPVFGLVYKDETYSKMVNNLEEAKARKAPIIAIGNENDEKLLNLVDDLIPIPNIDPFYYPYLAAVVLQLFAYYTANNLGREIDQPRNLAKSVTVE</sequence>
<dbReference type="Gene3D" id="3.40.50.10490">
    <property type="entry name" value="Glucose-6-phosphate isomerase like protein, domain 1"/>
    <property type="match status" value="2"/>
</dbReference>
<dbReference type="InterPro" id="IPR005855">
    <property type="entry name" value="GFAT"/>
</dbReference>
<dbReference type="GO" id="GO:0006487">
    <property type="term" value="P:protein N-linked glycosylation"/>
    <property type="evidence" value="ECO:0007669"/>
    <property type="project" value="TreeGrafter"/>
</dbReference>
<dbReference type="GO" id="GO:0006047">
    <property type="term" value="P:UDP-N-acetylglucosamine metabolic process"/>
    <property type="evidence" value="ECO:0007669"/>
    <property type="project" value="TreeGrafter"/>
</dbReference>
<dbReference type="Pfam" id="PF01380">
    <property type="entry name" value="SIS"/>
    <property type="match status" value="2"/>
</dbReference>
<evidence type="ECO:0000256" key="8">
    <source>
        <dbReference type="ARBA" id="ARBA00022737"/>
    </source>
</evidence>
<dbReference type="GO" id="GO:0097367">
    <property type="term" value="F:carbohydrate derivative binding"/>
    <property type="evidence" value="ECO:0007669"/>
    <property type="project" value="InterPro"/>
</dbReference>
<keyword evidence="9" id="KW-0315">Glutamine amidotransferase</keyword>
<dbReference type="GO" id="GO:0005829">
    <property type="term" value="C:cytosol"/>
    <property type="evidence" value="ECO:0007669"/>
    <property type="project" value="TreeGrafter"/>
</dbReference>
<dbReference type="Pfam" id="PF13522">
    <property type="entry name" value="GATase_6"/>
    <property type="match status" value="1"/>
</dbReference>
<keyword evidence="5 10" id="KW-0963">Cytoplasm</keyword>
<dbReference type="EMBL" id="DTGA01000067">
    <property type="protein sequence ID" value="HGB30824.1"/>
    <property type="molecule type" value="Genomic_DNA"/>
</dbReference>
<reference evidence="13" key="1">
    <citation type="journal article" date="2020" name="mSystems">
        <title>Genome- and Community-Level Interaction Insights into Carbon Utilization and Element Cycling Functions of Hydrothermarchaeota in Hydrothermal Sediment.</title>
        <authorList>
            <person name="Zhou Z."/>
            <person name="Liu Y."/>
            <person name="Xu W."/>
            <person name="Pan J."/>
            <person name="Luo Z.H."/>
            <person name="Li M."/>
        </authorList>
    </citation>
    <scope>NUCLEOTIDE SEQUENCE [LARGE SCALE GENOMIC DNA]</scope>
    <source>
        <strain evidence="13">SpSt-751</strain>
    </source>
</reference>
<dbReference type="InterPro" id="IPR035466">
    <property type="entry name" value="GlmS/AgaS_SIS"/>
</dbReference>
<dbReference type="CDD" id="cd05008">
    <property type="entry name" value="SIS_GlmS_GlmD_1"/>
    <property type="match status" value="1"/>
</dbReference>
<feature type="initiator methionine" description="Removed" evidence="10">
    <location>
        <position position="1"/>
    </location>
</feature>
<feature type="active site" description="For Fru-6P isomerization activity" evidence="10">
    <location>
        <position position="604"/>
    </location>
</feature>
<dbReference type="Gene3D" id="3.60.20.10">
    <property type="entry name" value="Glutamine Phosphoribosylpyrophosphate, subunit 1, domain 1"/>
    <property type="match status" value="1"/>
</dbReference>
<dbReference type="SUPFAM" id="SSF53697">
    <property type="entry name" value="SIS domain"/>
    <property type="match status" value="1"/>
</dbReference>
<dbReference type="GO" id="GO:0005975">
    <property type="term" value="P:carbohydrate metabolic process"/>
    <property type="evidence" value="ECO:0007669"/>
    <property type="project" value="UniProtKB-UniRule"/>
</dbReference>
<feature type="domain" description="SIS" evidence="12">
    <location>
        <begin position="458"/>
        <end position="599"/>
    </location>
</feature>
<evidence type="ECO:0000256" key="4">
    <source>
        <dbReference type="ARBA" id="ARBA00016090"/>
    </source>
</evidence>
<dbReference type="HAMAP" id="MF_00164">
    <property type="entry name" value="GlmS"/>
    <property type="match status" value="1"/>
</dbReference>
<evidence type="ECO:0000256" key="7">
    <source>
        <dbReference type="ARBA" id="ARBA00022679"/>
    </source>
</evidence>
<evidence type="ECO:0000256" key="5">
    <source>
        <dbReference type="ARBA" id="ARBA00022490"/>
    </source>
</evidence>
<comment type="subunit">
    <text evidence="10">Homodimer.</text>
</comment>
<dbReference type="CDD" id="cd00714">
    <property type="entry name" value="GFAT"/>
    <property type="match status" value="1"/>
</dbReference>
<comment type="caution">
    <text evidence="13">The sequence shown here is derived from an EMBL/GenBank/DDBJ whole genome shotgun (WGS) entry which is preliminary data.</text>
</comment>
<name>A0A7C3SQK7_9BACT</name>
<evidence type="ECO:0000256" key="1">
    <source>
        <dbReference type="ARBA" id="ARBA00001031"/>
    </source>
</evidence>
<evidence type="ECO:0000256" key="9">
    <source>
        <dbReference type="ARBA" id="ARBA00022962"/>
    </source>
</evidence>